<organism evidence="9 10">
    <name type="scientific">Nitrobacter vulgaris</name>
    <dbReference type="NCBI Taxonomy" id="29421"/>
    <lineage>
        <taxon>Bacteria</taxon>
        <taxon>Pseudomonadati</taxon>
        <taxon>Pseudomonadota</taxon>
        <taxon>Alphaproteobacteria</taxon>
        <taxon>Hyphomicrobiales</taxon>
        <taxon>Nitrobacteraceae</taxon>
        <taxon>Nitrobacter</taxon>
    </lineage>
</organism>
<dbReference type="STRING" id="29421.B2M20_18350"/>
<feature type="transmembrane region" description="Helical" evidence="7">
    <location>
        <begin position="261"/>
        <end position="278"/>
    </location>
</feature>
<keyword evidence="5" id="KW-0534">Nitrate assimilation</keyword>
<feature type="transmembrane region" description="Helical" evidence="7">
    <location>
        <begin position="86"/>
        <end position="104"/>
    </location>
</feature>
<evidence type="ECO:0000313" key="10">
    <source>
        <dbReference type="Proteomes" id="UP000189940"/>
    </source>
</evidence>
<dbReference type="Proteomes" id="UP000189940">
    <property type="component" value="Unassembled WGS sequence"/>
</dbReference>
<feature type="transmembrane region" description="Helical" evidence="7">
    <location>
        <begin position="177"/>
        <end position="196"/>
    </location>
</feature>
<dbReference type="AlphaFoldDB" id="A0A1V4HTS6"/>
<comment type="caution">
    <text evidence="9">The sequence shown here is derived from an EMBL/GenBank/DDBJ whole genome shotgun (WGS) entry which is preliminary data.</text>
</comment>
<feature type="transmembrane region" description="Helical" evidence="7">
    <location>
        <begin position="317"/>
        <end position="336"/>
    </location>
</feature>
<feature type="transmembrane region" description="Helical" evidence="7">
    <location>
        <begin position="379"/>
        <end position="399"/>
    </location>
</feature>
<dbReference type="SUPFAM" id="SSF103473">
    <property type="entry name" value="MFS general substrate transporter"/>
    <property type="match status" value="1"/>
</dbReference>
<dbReference type="InterPro" id="IPR011701">
    <property type="entry name" value="MFS"/>
</dbReference>
<feature type="transmembrane region" description="Helical" evidence="7">
    <location>
        <begin position="348"/>
        <end position="367"/>
    </location>
</feature>
<name>A0A1V4HTS6_NITVU</name>
<dbReference type="PROSITE" id="PS50850">
    <property type="entry name" value="MFS"/>
    <property type="match status" value="1"/>
</dbReference>
<evidence type="ECO:0000256" key="2">
    <source>
        <dbReference type="ARBA" id="ARBA00008432"/>
    </source>
</evidence>
<dbReference type="InterPro" id="IPR020846">
    <property type="entry name" value="MFS_dom"/>
</dbReference>
<dbReference type="GO" id="GO:0042128">
    <property type="term" value="P:nitrate assimilation"/>
    <property type="evidence" value="ECO:0007669"/>
    <property type="project" value="UniProtKB-KW"/>
</dbReference>
<reference evidence="9 10" key="1">
    <citation type="submission" date="2017-02" db="EMBL/GenBank/DDBJ databases">
        <title>Genome sequence of the nitrite-oxidizing bacterium Nitrobacter vulgaris strain Ab1.</title>
        <authorList>
            <person name="Mellbye B.L."/>
            <person name="Davis E.W."/>
            <person name="Spieck E."/>
            <person name="Chang J.H."/>
            <person name="Bottomley P.J."/>
            <person name="Sayavedra-Soto L.A."/>
        </authorList>
    </citation>
    <scope>NUCLEOTIDE SEQUENCE [LARGE SCALE GENOMIC DNA]</scope>
    <source>
        <strain evidence="9 10">Ab1</strain>
    </source>
</reference>
<keyword evidence="4 7" id="KW-1133">Transmembrane helix</keyword>
<dbReference type="PANTHER" id="PTHR23515">
    <property type="entry name" value="HIGH-AFFINITY NITRATE TRANSPORTER 2.3"/>
    <property type="match status" value="1"/>
</dbReference>
<keyword evidence="10" id="KW-1185">Reference proteome</keyword>
<protein>
    <submittedName>
        <fullName evidence="9">MFS transporter</fullName>
    </submittedName>
</protein>
<evidence type="ECO:0000256" key="3">
    <source>
        <dbReference type="ARBA" id="ARBA00022692"/>
    </source>
</evidence>
<dbReference type="InterPro" id="IPR044772">
    <property type="entry name" value="NO3_transporter"/>
</dbReference>
<feature type="transmembrane region" description="Helical" evidence="7">
    <location>
        <begin position="52"/>
        <end position="74"/>
    </location>
</feature>
<dbReference type="GO" id="GO:0016020">
    <property type="term" value="C:membrane"/>
    <property type="evidence" value="ECO:0007669"/>
    <property type="project" value="UniProtKB-SubCell"/>
</dbReference>
<dbReference type="EMBL" id="MWPQ01000072">
    <property type="protein sequence ID" value="OPH81324.1"/>
    <property type="molecule type" value="Genomic_DNA"/>
</dbReference>
<evidence type="ECO:0000256" key="6">
    <source>
        <dbReference type="ARBA" id="ARBA00023136"/>
    </source>
</evidence>
<proteinExistence type="inferred from homology"/>
<feature type="transmembrane region" description="Helical" evidence="7">
    <location>
        <begin position="110"/>
        <end position="131"/>
    </location>
</feature>
<accession>A0A1V4HTS6</accession>
<evidence type="ECO:0000256" key="7">
    <source>
        <dbReference type="SAM" id="Phobius"/>
    </source>
</evidence>
<dbReference type="Pfam" id="PF07690">
    <property type="entry name" value="MFS_1"/>
    <property type="match status" value="1"/>
</dbReference>
<dbReference type="Gene3D" id="1.20.1250.20">
    <property type="entry name" value="MFS general substrate transporter like domains"/>
    <property type="match status" value="1"/>
</dbReference>
<evidence type="ECO:0000259" key="8">
    <source>
        <dbReference type="PROSITE" id="PS50850"/>
    </source>
</evidence>
<feature type="transmembrane region" description="Helical" evidence="7">
    <location>
        <begin position="216"/>
        <end position="249"/>
    </location>
</feature>
<evidence type="ECO:0000256" key="5">
    <source>
        <dbReference type="ARBA" id="ARBA00023063"/>
    </source>
</evidence>
<dbReference type="GO" id="GO:0015112">
    <property type="term" value="F:nitrate transmembrane transporter activity"/>
    <property type="evidence" value="ECO:0007669"/>
    <property type="project" value="InterPro"/>
</dbReference>
<dbReference type="OrthoDB" id="9771451at2"/>
<comment type="similarity">
    <text evidence="2">Belongs to the major facilitator superfamily. Nitrate/nitrite porter (TC 2.A.1.8) family.</text>
</comment>
<evidence type="ECO:0000256" key="4">
    <source>
        <dbReference type="ARBA" id="ARBA00022989"/>
    </source>
</evidence>
<keyword evidence="3 7" id="KW-0812">Transmembrane</keyword>
<keyword evidence="6 7" id="KW-0472">Membrane</keyword>
<comment type="subcellular location">
    <subcellularLocation>
        <location evidence="1">Membrane</location>
        <topology evidence="1">Multi-pass membrane protein</topology>
    </subcellularLocation>
</comment>
<evidence type="ECO:0000313" key="9">
    <source>
        <dbReference type="EMBL" id="OPH81324.1"/>
    </source>
</evidence>
<gene>
    <name evidence="9" type="ORF">B2M20_18350</name>
</gene>
<feature type="transmembrane region" description="Helical" evidence="7">
    <location>
        <begin position="20"/>
        <end position="46"/>
    </location>
</feature>
<dbReference type="InterPro" id="IPR036259">
    <property type="entry name" value="MFS_trans_sf"/>
</dbReference>
<feature type="transmembrane region" description="Helical" evidence="7">
    <location>
        <begin position="290"/>
        <end position="311"/>
    </location>
</feature>
<feature type="domain" description="Major facilitator superfamily (MFS) profile" evidence="8">
    <location>
        <begin position="17"/>
        <end position="403"/>
    </location>
</feature>
<evidence type="ECO:0000256" key="1">
    <source>
        <dbReference type="ARBA" id="ARBA00004141"/>
    </source>
</evidence>
<feature type="transmembrane region" description="Helical" evidence="7">
    <location>
        <begin position="143"/>
        <end position="165"/>
    </location>
</feature>
<sequence>MKIPVIAADVTVEPSGNSRVLWISSLAFALGFAVWGMFAALAPFLIKWYDFSATQVLILTAMEPFFAAAVSIPLGILTDKFGGRSVFTLLLLVLTLPLLLGYFAQGYYTFLLVGTLLGLGGATFVVGNAHVSSWYPKSKQGTALGIFGMGNVGITVGMVTVTFLVTRVLSGPDGWRLIFPIFASATFLMALVYWFFTSDPPNRKLKKTSLREIFAVYRSGAVVWLVTYLYWVSFGTLTFFASAMSIYLLDQWHVDAIRASMVYTPPLVICVAATRPLGGWLADRSDPFRILRWLFGIMVVLALLMTLQISLPVQLVAMYGLALMSGAAAAAVIKLIPMYFVHVGAVSGLAKAAGAACGFAMTMILAMSKQLLGDYTLGFAIWALMNVAAFYIVLSRVGFRDTKPLIERPSGTREILTASGA</sequence>